<keyword evidence="6" id="KW-0520">NAD</keyword>
<evidence type="ECO:0000256" key="6">
    <source>
        <dbReference type="RuleBase" id="RU361228"/>
    </source>
</evidence>
<dbReference type="Pfam" id="PF01129">
    <property type="entry name" value="ART"/>
    <property type="match status" value="1"/>
</dbReference>
<dbReference type="Gene3D" id="3.90.176.10">
    <property type="entry name" value="Toxin ADP-ribosyltransferase, Chain A, domain 1"/>
    <property type="match status" value="1"/>
</dbReference>
<keyword evidence="3 6" id="KW-0808">Transferase</keyword>
<dbReference type="InterPro" id="IPR000768">
    <property type="entry name" value="ART"/>
</dbReference>
<reference evidence="7" key="1">
    <citation type="submission" date="2021-02" db="EMBL/GenBank/DDBJ databases">
        <authorList>
            <person name="Nowell W R."/>
        </authorList>
    </citation>
    <scope>NUCLEOTIDE SEQUENCE</scope>
</reference>
<keyword evidence="6" id="KW-0521">NADP</keyword>
<proteinExistence type="inferred from homology"/>
<comment type="caution">
    <text evidence="7">The sequence shown here is derived from an EMBL/GenBank/DDBJ whole genome shotgun (WGS) entry which is preliminary data.</text>
</comment>
<evidence type="ECO:0000256" key="5">
    <source>
        <dbReference type="ARBA" id="ARBA00047597"/>
    </source>
</evidence>
<dbReference type="OrthoDB" id="423533at2759"/>
<gene>
    <name evidence="7" type="ORF">SRO942_LOCUS30522</name>
</gene>
<evidence type="ECO:0000256" key="3">
    <source>
        <dbReference type="ARBA" id="ARBA00022679"/>
    </source>
</evidence>
<keyword evidence="2 6" id="KW-0328">Glycosyltransferase</keyword>
<dbReference type="AlphaFoldDB" id="A0A8S2RTS7"/>
<comment type="similarity">
    <text evidence="1 6">Belongs to the Arg-specific ADP-ribosyltransferase family.</text>
</comment>
<dbReference type="GO" id="GO:0016779">
    <property type="term" value="F:nucleotidyltransferase activity"/>
    <property type="evidence" value="ECO:0007669"/>
    <property type="project" value="UniProtKB-KW"/>
</dbReference>
<sequence length="204" mass="23712">MMAAKDNITTTAINPRYLISVRDEPTQQLKLIAGYEKEELVSLEKAVEPLYELLDINELKENVEIALANSKNPANGLTRDESAAIHLYTIESDLYPTLNHALRAANRRKLLPWFPYLKLFFTALSKIPPSIVWRDVKEDLSKVYEIGEECTWWAFSSCTSTIKVLECPQYVGKRGKRTIFNMYIYIYIRVVTENKFVHTRRFEE</sequence>
<dbReference type="Proteomes" id="UP000681722">
    <property type="component" value="Unassembled WGS sequence"/>
</dbReference>
<evidence type="ECO:0000256" key="1">
    <source>
        <dbReference type="ARBA" id="ARBA00009558"/>
    </source>
</evidence>
<evidence type="ECO:0000313" key="7">
    <source>
        <dbReference type="EMBL" id="CAF4183584.1"/>
    </source>
</evidence>
<dbReference type="SUPFAM" id="SSF56399">
    <property type="entry name" value="ADP-ribosylation"/>
    <property type="match status" value="1"/>
</dbReference>
<organism evidence="7 8">
    <name type="scientific">Didymodactylos carnosus</name>
    <dbReference type="NCBI Taxonomy" id="1234261"/>
    <lineage>
        <taxon>Eukaryota</taxon>
        <taxon>Metazoa</taxon>
        <taxon>Spiralia</taxon>
        <taxon>Gnathifera</taxon>
        <taxon>Rotifera</taxon>
        <taxon>Eurotatoria</taxon>
        <taxon>Bdelloidea</taxon>
        <taxon>Philodinida</taxon>
        <taxon>Philodinidae</taxon>
        <taxon>Didymodactylos</taxon>
    </lineage>
</organism>
<evidence type="ECO:0000256" key="4">
    <source>
        <dbReference type="ARBA" id="ARBA00022695"/>
    </source>
</evidence>
<accession>A0A8S2RTS7</accession>
<protein>
    <recommendedName>
        <fullName evidence="6">NAD(P)(+)--arginine ADP-ribosyltransferase</fullName>
        <ecNumber evidence="6">2.4.2.31</ecNumber>
    </recommendedName>
    <alternativeName>
        <fullName evidence="6">Mono(ADP-ribosyl)transferase</fullName>
    </alternativeName>
</protein>
<dbReference type="EC" id="2.4.2.31" evidence="6"/>
<name>A0A8S2RTS7_9BILA</name>
<evidence type="ECO:0000313" key="8">
    <source>
        <dbReference type="Proteomes" id="UP000681722"/>
    </source>
</evidence>
<dbReference type="EMBL" id="CAJOBC010052834">
    <property type="protein sequence ID" value="CAF4183584.1"/>
    <property type="molecule type" value="Genomic_DNA"/>
</dbReference>
<keyword evidence="4" id="KW-0548">Nucleotidyltransferase</keyword>
<dbReference type="GO" id="GO:0106274">
    <property type="term" value="F:NAD+-protein-arginine ADP-ribosyltransferase activity"/>
    <property type="evidence" value="ECO:0007669"/>
    <property type="project" value="UniProtKB-EC"/>
</dbReference>
<comment type="catalytic activity">
    <reaction evidence="5 6">
        <text>L-arginyl-[protein] + NAD(+) = N(omega)-(ADP-D-ribosyl)-L-arginyl-[protein] + nicotinamide + H(+)</text>
        <dbReference type="Rhea" id="RHEA:19149"/>
        <dbReference type="Rhea" id="RHEA-COMP:10532"/>
        <dbReference type="Rhea" id="RHEA-COMP:15087"/>
        <dbReference type="ChEBI" id="CHEBI:15378"/>
        <dbReference type="ChEBI" id="CHEBI:17154"/>
        <dbReference type="ChEBI" id="CHEBI:29965"/>
        <dbReference type="ChEBI" id="CHEBI:57540"/>
        <dbReference type="ChEBI" id="CHEBI:142554"/>
        <dbReference type="EC" id="2.4.2.31"/>
    </reaction>
</comment>
<evidence type="ECO:0000256" key="2">
    <source>
        <dbReference type="ARBA" id="ARBA00022676"/>
    </source>
</evidence>